<evidence type="ECO:0000313" key="2">
    <source>
        <dbReference type="Proteomes" id="UP001519064"/>
    </source>
</evidence>
<name>A0ABS3X8V4_9ACTN</name>
<evidence type="ECO:0000313" key="1">
    <source>
        <dbReference type="EMBL" id="MBO8191792.1"/>
    </source>
</evidence>
<comment type="caution">
    <text evidence="1">The sequence shown here is derived from an EMBL/GenBank/DDBJ whole genome shotgun (WGS) entry which is preliminary data.</text>
</comment>
<dbReference type="EMBL" id="JADKMA010000032">
    <property type="protein sequence ID" value="MBO8191792.1"/>
    <property type="molecule type" value="Genomic_DNA"/>
</dbReference>
<evidence type="ECO:0008006" key="3">
    <source>
        <dbReference type="Google" id="ProtNLM"/>
    </source>
</evidence>
<protein>
    <recommendedName>
        <fullName evidence="3">DNA polymerase III subunit delta</fullName>
    </recommendedName>
</protein>
<feature type="non-terminal residue" evidence="1">
    <location>
        <position position="1"/>
    </location>
</feature>
<keyword evidence="2" id="KW-1185">Reference proteome</keyword>
<accession>A0ABS3X8V4</accession>
<gene>
    <name evidence="1" type="ORF">ITI46_08875</name>
</gene>
<organism evidence="1 2">
    <name type="scientific">Streptomyces oryzae</name>
    <dbReference type="NCBI Taxonomy" id="1434886"/>
    <lineage>
        <taxon>Bacteria</taxon>
        <taxon>Bacillati</taxon>
        <taxon>Actinomycetota</taxon>
        <taxon>Actinomycetes</taxon>
        <taxon>Kitasatosporales</taxon>
        <taxon>Streptomycetaceae</taxon>
        <taxon>Streptomyces</taxon>
    </lineage>
</organism>
<proteinExistence type="predicted"/>
<reference evidence="1 2" key="1">
    <citation type="submission" date="2020-11" db="EMBL/GenBank/DDBJ databases">
        <title>Streptomyces spirodelae sp. nov., isolated from duckweed.</title>
        <authorList>
            <person name="Saimee Y."/>
            <person name="Duangmal K."/>
        </authorList>
    </citation>
    <scope>NUCLEOTIDE SEQUENCE [LARGE SCALE GENOMIC DNA]</scope>
    <source>
        <strain evidence="1 2">S16-07</strain>
    </source>
</reference>
<sequence>APALAPEEAFARAAVHGDEHAIKFADTALDVAARSNGEDPLAVAAVLRATELIGPMAN</sequence>
<dbReference type="Proteomes" id="UP001519064">
    <property type="component" value="Unassembled WGS sequence"/>
</dbReference>